<dbReference type="GO" id="GO:0051082">
    <property type="term" value="F:unfolded protein binding"/>
    <property type="evidence" value="ECO:0007669"/>
    <property type="project" value="TreeGrafter"/>
</dbReference>
<evidence type="ECO:0000256" key="2">
    <source>
        <dbReference type="PROSITE-ProRule" id="PRU00285"/>
    </source>
</evidence>
<keyword evidence="1" id="KW-0346">Stress response</keyword>
<dbReference type="FunCoup" id="A0A6P8NC20">
    <property type="interactions" value="728"/>
</dbReference>
<feature type="region of interest" description="Disordered" evidence="4">
    <location>
        <begin position="205"/>
        <end position="257"/>
    </location>
</feature>
<feature type="region of interest" description="Disordered" evidence="4">
    <location>
        <begin position="15"/>
        <end position="34"/>
    </location>
</feature>
<accession>A0A6P8NC20</accession>
<dbReference type="GO" id="GO:0005737">
    <property type="term" value="C:cytoplasm"/>
    <property type="evidence" value="ECO:0007669"/>
    <property type="project" value="TreeGrafter"/>
</dbReference>
<dbReference type="Proteomes" id="UP000515159">
    <property type="component" value="Chromosome 13"/>
</dbReference>
<dbReference type="PROSITE" id="PS01031">
    <property type="entry name" value="SHSP"/>
    <property type="match status" value="1"/>
</dbReference>
<dbReference type="InterPro" id="IPR002068">
    <property type="entry name" value="A-crystallin/Hsp20_dom"/>
</dbReference>
<dbReference type="InterPro" id="IPR008978">
    <property type="entry name" value="HSP20-like_chaperone"/>
</dbReference>
<evidence type="ECO:0000256" key="3">
    <source>
        <dbReference type="RuleBase" id="RU003616"/>
    </source>
</evidence>
<evidence type="ECO:0000313" key="6">
    <source>
        <dbReference type="Proteomes" id="UP000515159"/>
    </source>
</evidence>
<proteinExistence type="inferred from homology"/>
<evidence type="ECO:0000256" key="4">
    <source>
        <dbReference type="SAM" id="MobiDB-lite"/>
    </source>
</evidence>
<dbReference type="AlphaFoldDB" id="A0A6P8NC20"/>
<dbReference type="Pfam" id="PF00011">
    <property type="entry name" value="HSP20"/>
    <property type="match status" value="1"/>
</dbReference>
<dbReference type="PANTHER" id="PTHR45640">
    <property type="entry name" value="HEAT SHOCK PROTEIN HSP-12.2-RELATED"/>
    <property type="match status" value="1"/>
</dbReference>
<dbReference type="GO" id="GO:0042026">
    <property type="term" value="P:protein refolding"/>
    <property type="evidence" value="ECO:0007669"/>
    <property type="project" value="TreeGrafter"/>
</dbReference>
<dbReference type="GeneID" id="117347063"/>
<dbReference type="RefSeq" id="XP_033773287.1">
    <property type="nucleotide sequence ID" value="XM_033917396.1"/>
</dbReference>
<dbReference type="InParanoid" id="A0A6P8NC20"/>
<sequence length="257" mass="27473">MTLLDEVHQLLEEMGFASRTQGRPSADALPSSSQTEKADKAFAVSLLIKDFSPEELSVKVVGRKLLVTGTKTTRTKDEKGAYSYKNEIFRREWDVPKDLNPEELVCSVYSDGQLRIGRPCLALPTCTERTVPIQFSPTITPVAGAAASGDERTVTIQLSPEIISAAAAAVASGDERTVPIQLSPEIASATAPSSDERTVPIQLSPEIASATAPSSDERTVPIQLSPEIASATAPSSDERTVPIQLSPEIEGLISKTR</sequence>
<dbReference type="PANTHER" id="PTHR45640:SF2">
    <property type="entry name" value="HEAT SHOCK PROTEIN BETA-11-RELATED"/>
    <property type="match status" value="1"/>
</dbReference>
<organism evidence="6 7">
    <name type="scientific">Geotrypetes seraphini</name>
    <name type="common">Gaboon caecilian</name>
    <name type="synonym">Caecilia seraphini</name>
    <dbReference type="NCBI Taxonomy" id="260995"/>
    <lineage>
        <taxon>Eukaryota</taxon>
        <taxon>Metazoa</taxon>
        <taxon>Chordata</taxon>
        <taxon>Craniata</taxon>
        <taxon>Vertebrata</taxon>
        <taxon>Euteleostomi</taxon>
        <taxon>Amphibia</taxon>
        <taxon>Gymnophiona</taxon>
        <taxon>Geotrypetes</taxon>
    </lineage>
</organism>
<protein>
    <submittedName>
        <fullName evidence="7">Heat shock protein beta-11-like</fullName>
    </submittedName>
</protein>
<dbReference type="GO" id="GO:0005634">
    <property type="term" value="C:nucleus"/>
    <property type="evidence" value="ECO:0007669"/>
    <property type="project" value="TreeGrafter"/>
</dbReference>
<dbReference type="Gene3D" id="2.60.40.790">
    <property type="match status" value="1"/>
</dbReference>
<evidence type="ECO:0000256" key="1">
    <source>
        <dbReference type="ARBA" id="ARBA00023016"/>
    </source>
</evidence>
<comment type="similarity">
    <text evidence="2 3">Belongs to the small heat shock protein (HSP20) family.</text>
</comment>
<dbReference type="OrthoDB" id="8946669at2759"/>
<name>A0A6P8NC20_GEOSA</name>
<reference evidence="7" key="1">
    <citation type="submission" date="2025-08" db="UniProtKB">
        <authorList>
            <consortium name="RefSeq"/>
        </authorList>
    </citation>
    <scope>IDENTIFICATION</scope>
</reference>
<feature type="domain" description="SHSP" evidence="5">
    <location>
        <begin position="23"/>
        <end position="136"/>
    </location>
</feature>
<dbReference type="InterPro" id="IPR001436">
    <property type="entry name" value="Alpha-crystallin/sHSP_animal"/>
</dbReference>
<dbReference type="KEGG" id="gsh:117347063"/>
<dbReference type="GO" id="GO:0009408">
    <property type="term" value="P:response to heat"/>
    <property type="evidence" value="ECO:0007669"/>
    <property type="project" value="TreeGrafter"/>
</dbReference>
<evidence type="ECO:0000259" key="5">
    <source>
        <dbReference type="PROSITE" id="PS01031"/>
    </source>
</evidence>
<gene>
    <name evidence="7" type="primary">LOC117347063</name>
</gene>
<evidence type="ECO:0000313" key="7">
    <source>
        <dbReference type="RefSeq" id="XP_033773287.1"/>
    </source>
</evidence>
<dbReference type="SUPFAM" id="SSF49764">
    <property type="entry name" value="HSP20-like chaperones"/>
    <property type="match status" value="1"/>
</dbReference>
<keyword evidence="6" id="KW-1185">Reference proteome</keyword>